<dbReference type="PANTHER" id="PTHR43685:SF5">
    <property type="entry name" value="GLYCOSYLTRANSFERASE EPSE-RELATED"/>
    <property type="match status" value="1"/>
</dbReference>
<evidence type="ECO:0000259" key="4">
    <source>
        <dbReference type="Pfam" id="PF00535"/>
    </source>
</evidence>
<keyword evidence="2" id="KW-0328">Glycosyltransferase</keyword>
<dbReference type="InterPro" id="IPR001173">
    <property type="entry name" value="Glyco_trans_2-like"/>
</dbReference>
<keyword evidence="3 5" id="KW-0808">Transferase</keyword>
<evidence type="ECO:0000256" key="3">
    <source>
        <dbReference type="ARBA" id="ARBA00022679"/>
    </source>
</evidence>
<accession>A0A367XTL2</accession>
<protein>
    <submittedName>
        <fullName evidence="5">Glycosyltransferase</fullName>
    </submittedName>
</protein>
<reference evidence="5 6" key="1">
    <citation type="submission" date="2018-07" db="EMBL/GenBank/DDBJ databases">
        <title>Microbacterium endoborsara sp. nov., a novel actinobacterium isolated from Borszczowia aralocaspica.</title>
        <authorList>
            <person name="An D."/>
        </authorList>
    </citation>
    <scope>NUCLEOTIDE SEQUENCE [LARGE SCALE GENOMIC DNA]</scope>
    <source>
        <strain evidence="5 6">C1.15228</strain>
    </source>
</reference>
<dbReference type="InterPro" id="IPR050834">
    <property type="entry name" value="Glycosyltransf_2"/>
</dbReference>
<feature type="domain" description="Glycosyltransferase 2-like" evidence="4">
    <location>
        <begin position="5"/>
        <end position="173"/>
    </location>
</feature>
<dbReference type="OrthoDB" id="3177103at2"/>
<evidence type="ECO:0000313" key="5">
    <source>
        <dbReference type="EMBL" id="RCK56914.1"/>
    </source>
</evidence>
<name>A0A367XTL2_9MICO</name>
<dbReference type="EMBL" id="QORO01000006">
    <property type="protein sequence ID" value="RCK56914.1"/>
    <property type="molecule type" value="Genomic_DNA"/>
</dbReference>
<comment type="caution">
    <text evidence="5">The sequence shown here is derived from an EMBL/GenBank/DDBJ whole genome shotgun (WGS) entry which is preliminary data.</text>
</comment>
<dbReference type="RefSeq" id="WP_114118786.1">
    <property type="nucleotide sequence ID" value="NZ_BMHU01000007.1"/>
</dbReference>
<dbReference type="Proteomes" id="UP000253508">
    <property type="component" value="Unassembled WGS sequence"/>
</dbReference>
<keyword evidence="6" id="KW-1185">Reference proteome</keyword>
<proteinExistence type="inferred from homology"/>
<dbReference type="SUPFAM" id="SSF53448">
    <property type="entry name" value="Nucleotide-diphospho-sugar transferases"/>
    <property type="match status" value="1"/>
</dbReference>
<sequence length="274" mass="29110">MTRLSVVVPAFRQAGVLAETVRSVLDQADVDLELIIADHSSDDGTYAVAKSFEADPRVRVFQTPAGGGAAANWAAVTERATGEFIKLLPGDDTVLPGSLARQVALLDANPDASLVGGRRRIIDASGRTLAKRRGLQGLSPIMSGGDAVRASVISGTNPFGEPGAVMMRRSALEAAGGWQGQWSYAIDVASYYGVLQHGSFVRDDEVASTFRVGGGQWSVALVDEQAAEMTRLFEWAGSVFSSVSAADVARGSAKARSLARQRRMVYRVLKLVKR</sequence>
<gene>
    <name evidence="5" type="ORF">DTO57_13625</name>
</gene>
<organism evidence="5 6">
    <name type="scientific">Microbacterium sorbitolivorans</name>
    <dbReference type="NCBI Taxonomy" id="1867410"/>
    <lineage>
        <taxon>Bacteria</taxon>
        <taxon>Bacillati</taxon>
        <taxon>Actinomycetota</taxon>
        <taxon>Actinomycetes</taxon>
        <taxon>Micrococcales</taxon>
        <taxon>Microbacteriaceae</taxon>
        <taxon>Microbacterium</taxon>
    </lineage>
</organism>
<dbReference type="Gene3D" id="3.90.550.10">
    <property type="entry name" value="Spore Coat Polysaccharide Biosynthesis Protein SpsA, Chain A"/>
    <property type="match status" value="1"/>
</dbReference>
<dbReference type="AlphaFoldDB" id="A0A367XTL2"/>
<dbReference type="GO" id="GO:0016757">
    <property type="term" value="F:glycosyltransferase activity"/>
    <property type="evidence" value="ECO:0007669"/>
    <property type="project" value="UniProtKB-KW"/>
</dbReference>
<dbReference type="InterPro" id="IPR029044">
    <property type="entry name" value="Nucleotide-diphossugar_trans"/>
</dbReference>
<evidence type="ECO:0000256" key="1">
    <source>
        <dbReference type="ARBA" id="ARBA00006739"/>
    </source>
</evidence>
<comment type="similarity">
    <text evidence="1">Belongs to the glycosyltransferase 2 family.</text>
</comment>
<evidence type="ECO:0000256" key="2">
    <source>
        <dbReference type="ARBA" id="ARBA00022676"/>
    </source>
</evidence>
<dbReference type="Pfam" id="PF00535">
    <property type="entry name" value="Glycos_transf_2"/>
    <property type="match status" value="1"/>
</dbReference>
<evidence type="ECO:0000313" key="6">
    <source>
        <dbReference type="Proteomes" id="UP000253508"/>
    </source>
</evidence>
<dbReference type="PANTHER" id="PTHR43685">
    <property type="entry name" value="GLYCOSYLTRANSFERASE"/>
    <property type="match status" value="1"/>
</dbReference>